<evidence type="ECO:0000256" key="1">
    <source>
        <dbReference type="SAM" id="MobiDB-lite"/>
    </source>
</evidence>
<dbReference type="AlphaFoldDB" id="A0AAV3X1N8"/>
<dbReference type="SUPFAM" id="SSF53300">
    <property type="entry name" value="vWA-like"/>
    <property type="match status" value="1"/>
</dbReference>
<evidence type="ECO:0000313" key="4">
    <source>
        <dbReference type="Proteomes" id="UP001050975"/>
    </source>
</evidence>
<organism evidence="3 4">
    <name type="scientific">Microseira wollei NIES-4236</name>
    <dbReference type="NCBI Taxonomy" id="2530354"/>
    <lineage>
        <taxon>Bacteria</taxon>
        <taxon>Bacillati</taxon>
        <taxon>Cyanobacteriota</taxon>
        <taxon>Cyanophyceae</taxon>
        <taxon>Oscillatoriophycideae</taxon>
        <taxon>Aerosakkonematales</taxon>
        <taxon>Aerosakkonemataceae</taxon>
        <taxon>Microseira</taxon>
    </lineage>
</organism>
<feature type="domain" description="VWFA" evidence="2">
    <location>
        <begin position="46"/>
        <end position="225"/>
    </location>
</feature>
<dbReference type="PROSITE" id="PS50234">
    <property type="entry name" value="VWFA"/>
    <property type="match status" value="1"/>
</dbReference>
<protein>
    <submittedName>
        <fullName evidence="3">von Willebrand factor type A</fullName>
    </submittedName>
</protein>
<dbReference type="PANTHER" id="PTHR10579:SF43">
    <property type="entry name" value="ZINC FINGER (C3HC4-TYPE RING FINGER) FAMILY PROTEIN"/>
    <property type="match status" value="1"/>
</dbReference>
<dbReference type="PANTHER" id="PTHR10579">
    <property type="entry name" value="CALCIUM-ACTIVATED CHLORIDE CHANNEL REGULATOR"/>
    <property type="match status" value="1"/>
</dbReference>
<keyword evidence="4" id="KW-1185">Reference proteome</keyword>
<name>A0AAV3X1N8_9CYAN</name>
<evidence type="ECO:0000313" key="3">
    <source>
        <dbReference type="EMBL" id="GET36647.1"/>
    </source>
</evidence>
<dbReference type="Proteomes" id="UP001050975">
    <property type="component" value="Unassembled WGS sequence"/>
</dbReference>
<sequence length="420" mass="46502">MEEPKPQIELLPLRAAVSSDRPSTLDVLVRIIPPAIELKLKRPALNLSLVIDRSGSMKGQKIDLVRQAACYAVQQLRPNDRISVITFDRAIHTLVNSTQAEDKANIIYQIQQIEPGCGSALHAGWLAGAMQVVKHLNPEQLNRVILLSDGLAGVGERNNQVIGTDVYDLAQRGVSTTTMGVGNAYYENLLMVMARQGGGQYYYIASSQKLPTIFRTELQDLIATIGHTVTLAVNPQGSVELEDVLSDLTCDSRGQFQLPNLVMGNALEVVVRLHVPPIEQAADLCYFRLGWIDPQQDMQQKIFKALHLPVMSSNQLEEFLPHPQVQQRVTLMMAARAKKEAMQQIAHGNYEAASQLLKDARRRVLCAPNSPMMEKEAQTLANLNFDLQSRQLRKISKKGSDEPFDPTLIGVSQPDSNDKG</sequence>
<gene>
    <name evidence="3" type="ORF">MiSe_13990</name>
</gene>
<dbReference type="EMBL" id="BLAY01000015">
    <property type="protein sequence ID" value="GET36647.1"/>
    <property type="molecule type" value="Genomic_DNA"/>
</dbReference>
<evidence type="ECO:0000259" key="2">
    <source>
        <dbReference type="PROSITE" id="PS50234"/>
    </source>
</evidence>
<dbReference type="Pfam" id="PF00092">
    <property type="entry name" value="VWA"/>
    <property type="match status" value="1"/>
</dbReference>
<dbReference type="InterPro" id="IPR002035">
    <property type="entry name" value="VWF_A"/>
</dbReference>
<proteinExistence type="predicted"/>
<accession>A0AAV3X1N8</accession>
<dbReference type="InterPro" id="IPR036465">
    <property type="entry name" value="vWFA_dom_sf"/>
</dbReference>
<dbReference type="InterPro" id="IPR051266">
    <property type="entry name" value="CLCR"/>
</dbReference>
<reference evidence="3" key="1">
    <citation type="submission" date="2019-10" db="EMBL/GenBank/DDBJ databases">
        <title>Draft genome sequece of Microseira wollei NIES-4236.</title>
        <authorList>
            <person name="Yamaguchi H."/>
            <person name="Suzuki S."/>
            <person name="Kawachi M."/>
        </authorList>
    </citation>
    <scope>NUCLEOTIDE SEQUENCE</scope>
    <source>
        <strain evidence="3">NIES-4236</strain>
    </source>
</reference>
<dbReference type="SMART" id="SM00327">
    <property type="entry name" value="VWA"/>
    <property type="match status" value="1"/>
</dbReference>
<feature type="region of interest" description="Disordered" evidence="1">
    <location>
        <begin position="394"/>
        <end position="420"/>
    </location>
</feature>
<comment type="caution">
    <text evidence="3">The sequence shown here is derived from an EMBL/GenBank/DDBJ whole genome shotgun (WGS) entry which is preliminary data.</text>
</comment>
<dbReference type="Gene3D" id="3.40.50.410">
    <property type="entry name" value="von Willebrand factor, type A domain"/>
    <property type="match status" value="1"/>
</dbReference>